<dbReference type="RefSeq" id="WP_229115142.1">
    <property type="nucleotide sequence ID" value="NZ_CP064787.1"/>
</dbReference>
<feature type="domain" description="DUF7350" evidence="1">
    <location>
        <begin position="227"/>
        <end position="338"/>
    </location>
</feature>
<accession>A0A897MY00</accession>
<evidence type="ECO:0000313" key="2">
    <source>
        <dbReference type="EMBL" id="QSG05334.1"/>
    </source>
</evidence>
<dbReference type="Pfam" id="PF24041">
    <property type="entry name" value="DUF7350"/>
    <property type="match status" value="1"/>
</dbReference>
<dbReference type="AlphaFoldDB" id="A0A897MY00"/>
<proteinExistence type="predicted"/>
<dbReference type="Gene3D" id="2.60.40.2480">
    <property type="entry name" value="Periplasmic metal-binding protein Tp34-type"/>
    <property type="match status" value="1"/>
</dbReference>
<reference evidence="2" key="1">
    <citation type="submission" date="2020-11" db="EMBL/GenBank/DDBJ databases">
        <title>Carbohydrate-dependent, anaerobic sulfur respiration: A novel catabolism in halophilic archaea.</title>
        <authorList>
            <person name="Sorokin D.Y."/>
            <person name="Messina E."/>
            <person name="Smedile F."/>
            <person name="La Cono V."/>
            <person name="Hallsworth J.E."/>
            <person name="Yakimov M.M."/>
        </authorList>
    </citation>
    <scope>NUCLEOTIDE SEQUENCE</scope>
    <source>
        <strain evidence="2">HSR12-1</strain>
    </source>
</reference>
<name>A0A897MY00_9EURY</name>
<protein>
    <recommendedName>
        <fullName evidence="1">DUF7350 domain-containing protein</fullName>
    </recommendedName>
</protein>
<dbReference type="EMBL" id="CP064787">
    <property type="protein sequence ID" value="QSG05334.1"/>
    <property type="molecule type" value="Genomic_DNA"/>
</dbReference>
<dbReference type="InterPro" id="IPR038482">
    <property type="entry name" value="Tp34-type_sf"/>
</dbReference>
<dbReference type="InterPro" id="IPR006311">
    <property type="entry name" value="TAT_signal"/>
</dbReference>
<dbReference type="GeneID" id="68854615"/>
<dbReference type="PROSITE" id="PS51318">
    <property type="entry name" value="TAT"/>
    <property type="match status" value="1"/>
</dbReference>
<dbReference type="PROSITE" id="PS51257">
    <property type="entry name" value="PROKAR_LIPOPROTEIN"/>
    <property type="match status" value="1"/>
</dbReference>
<sequence>MNRRTFLQAGAVGLAGGLAGCSDLFAQRSTARIPPVLDDRPDAVYRPTHIEGMNMIGTETVGDRTVGLFYSFPHRFWTVAGSTSRVEIQDAHSVHLMASIWDRETETVVPVLDRPQFAVSRDGDSVDEKRAWPMLSQNMGFHFGENIALDGDGTYTVDVEVLPLGIETVGAFDGRFGSEHTATFSFDFAESDLEEITFEQFPDTAGERAAVAPMEMKMPLSYAPRVEELPGSPETVGSVGDAELVATVVEETLIVSPRTPYNRFSIPGFPLSATVESVGFDDSLTSAIGPTLGAHYRADLGGAPSSGDTVTITVDGPNSLSRHEGYETAFLERGSVSTTL</sequence>
<dbReference type="Proteomes" id="UP000663525">
    <property type="component" value="Chromosome"/>
</dbReference>
<organism evidence="2 3">
    <name type="scientific">Halapricum desulfuricans</name>
    <dbReference type="NCBI Taxonomy" id="2841257"/>
    <lineage>
        <taxon>Archaea</taxon>
        <taxon>Methanobacteriati</taxon>
        <taxon>Methanobacteriota</taxon>
        <taxon>Stenosarchaea group</taxon>
        <taxon>Halobacteria</taxon>
        <taxon>Halobacteriales</taxon>
        <taxon>Haloarculaceae</taxon>
        <taxon>Halapricum</taxon>
    </lineage>
</organism>
<gene>
    <name evidence="2" type="primary">tpd</name>
    <name evidence="2" type="ORF">HSR121_0986</name>
</gene>
<evidence type="ECO:0000313" key="3">
    <source>
        <dbReference type="Proteomes" id="UP000663525"/>
    </source>
</evidence>
<evidence type="ECO:0000259" key="1">
    <source>
        <dbReference type="Pfam" id="PF24041"/>
    </source>
</evidence>
<dbReference type="InterPro" id="IPR055774">
    <property type="entry name" value="DUF7350"/>
</dbReference>